<dbReference type="CDD" id="cd11322">
    <property type="entry name" value="AmyAc_Glg_BE"/>
    <property type="match status" value="1"/>
</dbReference>
<dbReference type="Pfam" id="PF02806">
    <property type="entry name" value="Alpha-amylase_C"/>
    <property type="match status" value="1"/>
</dbReference>
<dbReference type="GO" id="GO:0003844">
    <property type="term" value="F:1,4-alpha-glucan branching enzyme activity"/>
    <property type="evidence" value="ECO:0007669"/>
    <property type="project" value="UniProtKB-UniRule"/>
</dbReference>
<keyword evidence="14" id="KW-1185">Reference proteome</keyword>
<dbReference type="EMBL" id="CP002629">
    <property type="protein sequence ID" value="AEB10523.1"/>
    <property type="molecule type" value="Genomic_DNA"/>
</dbReference>
<dbReference type="eggNOG" id="COG0296">
    <property type="taxonomic scope" value="Bacteria"/>
</dbReference>
<dbReference type="GO" id="GO:0043169">
    <property type="term" value="F:cation binding"/>
    <property type="evidence" value="ECO:0007669"/>
    <property type="project" value="InterPro"/>
</dbReference>
<evidence type="ECO:0000256" key="2">
    <source>
        <dbReference type="ARBA" id="ARBA00002953"/>
    </source>
</evidence>
<dbReference type="Gene3D" id="2.60.40.10">
    <property type="entry name" value="Immunoglobulins"/>
    <property type="match status" value="1"/>
</dbReference>
<dbReference type="InterPro" id="IPR044143">
    <property type="entry name" value="GlgB_N_E_set_prok"/>
</dbReference>
<dbReference type="SMART" id="SM00642">
    <property type="entry name" value="Aamy"/>
    <property type="match status" value="1"/>
</dbReference>
<dbReference type="InterPro" id="IPR037439">
    <property type="entry name" value="Branching_enzy"/>
</dbReference>
<keyword evidence="5 10" id="KW-0321">Glycogen metabolism</keyword>
<dbReference type="InterPro" id="IPR013780">
    <property type="entry name" value="Glyco_hydro_b"/>
</dbReference>
<comment type="catalytic activity">
    <reaction evidence="1 10">
        <text>Transfers a segment of a (1-&gt;4)-alpha-D-glucan chain to a primary hydroxy group in a similar glucan chain.</text>
        <dbReference type="EC" id="2.4.1.18"/>
    </reaction>
</comment>
<dbReference type="PIRSF" id="PIRSF000463">
    <property type="entry name" value="GlgB"/>
    <property type="match status" value="1"/>
</dbReference>
<dbReference type="HAMAP" id="MF_00685">
    <property type="entry name" value="GlgB"/>
    <property type="match status" value="1"/>
</dbReference>
<dbReference type="RefSeq" id="WP_013707632.1">
    <property type="nucleotide sequence ID" value="NC_015388.1"/>
</dbReference>
<dbReference type="NCBIfam" id="NF003811">
    <property type="entry name" value="PRK05402.1"/>
    <property type="match status" value="1"/>
</dbReference>
<feature type="active site" description="Proton donor" evidence="10 11">
    <location>
        <position position="391"/>
    </location>
</feature>
<evidence type="ECO:0000256" key="6">
    <source>
        <dbReference type="ARBA" id="ARBA00022676"/>
    </source>
</evidence>
<name>F2NIP8_DESAR</name>
<dbReference type="AlphaFoldDB" id="F2NIP8"/>
<evidence type="ECO:0000259" key="12">
    <source>
        <dbReference type="SMART" id="SM00642"/>
    </source>
</evidence>
<evidence type="ECO:0000256" key="8">
    <source>
        <dbReference type="ARBA" id="ARBA00023056"/>
    </source>
</evidence>
<dbReference type="NCBIfam" id="NF008967">
    <property type="entry name" value="PRK12313.1"/>
    <property type="match status" value="1"/>
</dbReference>
<dbReference type="SUPFAM" id="SSF51011">
    <property type="entry name" value="Glycosyl hydrolase domain"/>
    <property type="match status" value="1"/>
</dbReference>
<dbReference type="Gene3D" id="3.20.20.80">
    <property type="entry name" value="Glycosidases"/>
    <property type="match status" value="1"/>
</dbReference>
<dbReference type="Pfam" id="PF00128">
    <property type="entry name" value="Alpha-amylase"/>
    <property type="match status" value="1"/>
</dbReference>
<dbReference type="Proteomes" id="UP000000483">
    <property type="component" value="Chromosome"/>
</dbReference>
<feature type="domain" description="Glycosyl hydrolase family 13 catalytic" evidence="12">
    <location>
        <begin position="179"/>
        <end position="543"/>
    </location>
</feature>
<dbReference type="FunFam" id="3.20.20.80:FF:000003">
    <property type="entry name" value="1,4-alpha-glucan branching enzyme GlgB"/>
    <property type="match status" value="1"/>
</dbReference>
<keyword evidence="9 10" id="KW-0119">Carbohydrate metabolism</keyword>
<dbReference type="STRING" id="880072.Desac_2709"/>
<accession>F2NIP8</accession>
<dbReference type="GO" id="GO:0005829">
    <property type="term" value="C:cytosol"/>
    <property type="evidence" value="ECO:0007669"/>
    <property type="project" value="TreeGrafter"/>
</dbReference>
<dbReference type="SUPFAM" id="SSF51445">
    <property type="entry name" value="(Trans)glycosidases"/>
    <property type="match status" value="1"/>
</dbReference>
<dbReference type="InterPro" id="IPR017853">
    <property type="entry name" value="GH"/>
</dbReference>
<evidence type="ECO:0000313" key="13">
    <source>
        <dbReference type="EMBL" id="AEB10523.1"/>
    </source>
</evidence>
<evidence type="ECO:0000256" key="10">
    <source>
        <dbReference type="HAMAP-Rule" id="MF_00685"/>
    </source>
</evidence>
<dbReference type="KEGG" id="dao:Desac_2709"/>
<dbReference type="Gene3D" id="2.60.40.1180">
    <property type="entry name" value="Golgi alpha-mannosidase II"/>
    <property type="match status" value="1"/>
</dbReference>
<comment type="subunit">
    <text evidence="10">Monomer.</text>
</comment>
<evidence type="ECO:0000313" key="14">
    <source>
        <dbReference type="Proteomes" id="UP000000483"/>
    </source>
</evidence>
<dbReference type="GO" id="GO:0004553">
    <property type="term" value="F:hydrolase activity, hydrolyzing O-glycosyl compounds"/>
    <property type="evidence" value="ECO:0007669"/>
    <property type="project" value="InterPro"/>
</dbReference>
<dbReference type="EC" id="2.4.1.18" evidence="10"/>
<evidence type="ECO:0000256" key="4">
    <source>
        <dbReference type="ARBA" id="ARBA00009000"/>
    </source>
</evidence>
<sequence length="659" mass="76267">MKKKKTISTSSAPGTVTPAPIPVGPVRYDISRLTDDDLFIFNEGNHFRLYDKFGAHCMEADGVRGVYFAVWAPDAERVLVIGDFNGWHKESHPLGSRGQSGIWEGFIPGVVKGAKYKYYIHSRYNGYRVEKADPFSVFYEGPPRMASIIWELDYAWGDQDWLAERHRRNSLKSPISIYEVHLGSWMRIPEDANRSPSYREIAPKLAHYVQEMGFTHVEFLPVMEHPFYGSWGYQTTGYFAPTSRYGNPQDFMYLVDLLHQRGIGVILDWVPSHFPADEHGLGYFDGTHLYEHADMRKGFHPDWNSYIFNYGRNEVRSFLLSSAFYWLDKHHADGLRVDAVASMLYLDYSREEGEWIPNIYGGKENIEAIWFLRKFNEEVYKNFPDVQTIAEESTDWSMVSRPTYLGGLGFGLKWDMGWMHDTLQYLTHDPIHRRYHHNTITFRMLYAFTENFVLPLSHDEVVHGKGSLIHNLPGDYWQKFANLRLLFGYMYGQPGKKLLFMGMEFGQWNEWYHETSLDWHLLDFPSHAGVQRWLADLNRTYRQQPALYEVDFNWTGFEWIDCNDVDASVITFLRQGQRPEDVVLVACNFTPVPRFNYRTGVPHGGFWKELLNSDALEYGGSGLGNAGGLYADPWPHHGRPFSLNLTLPPLAVVFLKVAG</sequence>
<proteinExistence type="inferred from homology"/>
<evidence type="ECO:0000256" key="7">
    <source>
        <dbReference type="ARBA" id="ARBA00022679"/>
    </source>
</evidence>
<keyword evidence="6 10" id="KW-0328">Glycosyltransferase</keyword>
<dbReference type="InterPro" id="IPR006047">
    <property type="entry name" value="GH13_cat_dom"/>
</dbReference>
<evidence type="ECO:0000256" key="3">
    <source>
        <dbReference type="ARBA" id="ARBA00004964"/>
    </source>
</evidence>
<comment type="pathway">
    <text evidence="3 10">Glycan biosynthesis; glycogen biosynthesis.</text>
</comment>
<organism evidence="13 14">
    <name type="scientific">Desulfobacca acetoxidans (strain ATCC 700848 / DSM 11109 / ASRB2)</name>
    <dbReference type="NCBI Taxonomy" id="880072"/>
    <lineage>
        <taxon>Bacteria</taxon>
        <taxon>Pseudomonadati</taxon>
        <taxon>Thermodesulfobacteriota</taxon>
        <taxon>Desulfobaccia</taxon>
        <taxon>Desulfobaccales</taxon>
        <taxon>Desulfobaccaceae</taxon>
        <taxon>Desulfobacca</taxon>
    </lineage>
</organism>
<keyword evidence="7 10" id="KW-0808">Transferase</keyword>
<evidence type="ECO:0000256" key="11">
    <source>
        <dbReference type="PIRSR" id="PIRSR000463-1"/>
    </source>
</evidence>
<dbReference type="Pfam" id="PF02922">
    <property type="entry name" value="CBM_48"/>
    <property type="match status" value="1"/>
</dbReference>
<dbReference type="InterPro" id="IPR006048">
    <property type="entry name" value="A-amylase/branching_C"/>
</dbReference>
<dbReference type="CDD" id="cd02855">
    <property type="entry name" value="E_set_GBE_prok_N"/>
    <property type="match status" value="1"/>
</dbReference>
<evidence type="ECO:0000256" key="5">
    <source>
        <dbReference type="ARBA" id="ARBA00022600"/>
    </source>
</evidence>
<evidence type="ECO:0000256" key="1">
    <source>
        <dbReference type="ARBA" id="ARBA00000826"/>
    </source>
</evidence>
<comment type="function">
    <text evidence="2 10">Catalyzes the formation of the alpha-1,6-glucosidic linkages in glycogen by scission of a 1,4-alpha-linked oligosaccharide from growing alpha-1,4-glucan chains and the subsequent attachment of the oligosaccharide to the alpha-1,6 position.</text>
</comment>
<dbReference type="UniPathway" id="UPA00164"/>
<keyword evidence="8 10" id="KW-0320">Glycogen biosynthesis</keyword>
<reference evidence="13 14" key="1">
    <citation type="journal article" date="2011" name="Stand. Genomic Sci.">
        <title>Complete genome sequence of the acetate-degrading sulfate reducer Desulfobacca acetoxidans type strain (ASRB2).</title>
        <authorList>
            <person name="Goker M."/>
            <person name="Teshima H."/>
            <person name="Lapidus A."/>
            <person name="Nolan M."/>
            <person name="Lucas S."/>
            <person name="Hammon N."/>
            <person name="Deshpande S."/>
            <person name="Cheng J.F."/>
            <person name="Tapia R."/>
            <person name="Han C."/>
            <person name="Goodwin L."/>
            <person name="Pitluck S."/>
            <person name="Huntemann M."/>
            <person name="Liolios K."/>
            <person name="Ivanova N."/>
            <person name="Pagani I."/>
            <person name="Mavromatis K."/>
            <person name="Ovchinikova G."/>
            <person name="Pati A."/>
            <person name="Chen A."/>
            <person name="Palaniappan K."/>
            <person name="Land M."/>
            <person name="Hauser L."/>
            <person name="Brambilla E.M."/>
            <person name="Rohde M."/>
            <person name="Spring S."/>
            <person name="Detter J.C."/>
            <person name="Woyke T."/>
            <person name="Bristow J."/>
            <person name="Eisen J.A."/>
            <person name="Markowitz V."/>
            <person name="Hugenholtz P."/>
            <person name="Kyrpides N.C."/>
            <person name="Klenk H.P."/>
        </authorList>
    </citation>
    <scope>NUCLEOTIDE SEQUENCE [LARGE SCALE GENOMIC DNA]</scope>
    <source>
        <strain evidence="14">ATCC 700848 / DSM 11109 / ASRB2</strain>
    </source>
</reference>
<reference evidence="14" key="2">
    <citation type="submission" date="2011-03" db="EMBL/GenBank/DDBJ databases">
        <title>The complete genome of Desulfobacca acetoxidans DSM 11109.</title>
        <authorList>
            <consortium name="US DOE Joint Genome Institute (JGI-PGF)"/>
            <person name="Lucas S."/>
            <person name="Copeland A."/>
            <person name="Lapidus A."/>
            <person name="Bruce D."/>
            <person name="Goodwin L."/>
            <person name="Pitluck S."/>
            <person name="Peters L."/>
            <person name="Kyrpides N."/>
            <person name="Mavromatis K."/>
            <person name="Ivanova N."/>
            <person name="Ovchinnikova G."/>
            <person name="Teshima H."/>
            <person name="Detter J.C."/>
            <person name="Han C."/>
            <person name="Land M."/>
            <person name="Hauser L."/>
            <person name="Markowitz V."/>
            <person name="Cheng J.-F."/>
            <person name="Hugenholtz P."/>
            <person name="Woyke T."/>
            <person name="Wu D."/>
            <person name="Spring S."/>
            <person name="Schueler E."/>
            <person name="Brambilla E."/>
            <person name="Klenk H.-P."/>
            <person name="Eisen J.A."/>
        </authorList>
    </citation>
    <scope>NUCLEOTIDE SEQUENCE [LARGE SCALE GENOMIC DNA]</scope>
    <source>
        <strain evidence="14">ATCC 700848 / DSM 11109 / ASRB2</strain>
    </source>
</reference>
<dbReference type="HOGENOM" id="CLU_004245_3_2_7"/>
<comment type="similarity">
    <text evidence="4 10">Belongs to the glycosyl hydrolase 13 family. GlgB subfamily.</text>
</comment>
<protein>
    <recommendedName>
        <fullName evidence="10">1,4-alpha-glucan branching enzyme GlgB</fullName>
        <ecNumber evidence="10">2.4.1.18</ecNumber>
    </recommendedName>
    <alternativeName>
        <fullName evidence="10">1,4-alpha-D-glucan:1,4-alpha-D-glucan 6-glucosyl-transferase</fullName>
    </alternativeName>
    <alternativeName>
        <fullName evidence="10">Alpha-(1-&gt;4)-glucan branching enzyme</fullName>
    </alternativeName>
    <alternativeName>
        <fullName evidence="10">Glycogen branching enzyme</fullName>
        <shortName evidence="10">BE</shortName>
    </alternativeName>
</protein>
<dbReference type="InterPro" id="IPR006407">
    <property type="entry name" value="GlgB"/>
</dbReference>
<gene>
    <name evidence="10" type="primary">glgB</name>
    <name evidence="13" type="ordered locus">Desac_2709</name>
</gene>
<dbReference type="NCBIfam" id="TIGR01515">
    <property type="entry name" value="branching_enzym"/>
    <property type="match status" value="1"/>
</dbReference>
<dbReference type="InterPro" id="IPR004193">
    <property type="entry name" value="Glyco_hydro_13_N"/>
</dbReference>
<dbReference type="PANTHER" id="PTHR43651:SF3">
    <property type="entry name" value="1,4-ALPHA-GLUCAN-BRANCHING ENZYME"/>
    <property type="match status" value="1"/>
</dbReference>
<dbReference type="FunFam" id="2.60.40.10:FF:000169">
    <property type="entry name" value="1,4-alpha-glucan branching enzyme GlgB"/>
    <property type="match status" value="1"/>
</dbReference>
<dbReference type="GO" id="GO:0005978">
    <property type="term" value="P:glycogen biosynthetic process"/>
    <property type="evidence" value="ECO:0007669"/>
    <property type="project" value="UniProtKB-UniRule"/>
</dbReference>
<dbReference type="InterPro" id="IPR013783">
    <property type="entry name" value="Ig-like_fold"/>
</dbReference>
<dbReference type="OrthoDB" id="9800174at2"/>
<evidence type="ECO:0000256" key="9">
    <source>
        <dbReference type="ARBA" id="ARBA00023277"/>
    </source>
</evidence>
<dbReference type="FunFam" id="2.60.40.1180:FF:000002">
    <property type="entry name" value="1,4-alpha-glucan branching enzyme GlgB"/>
    <property type="match status" value="1"/>
</dbReference>
<dbReference type="PANTHER" id="PTHR43651">
    <property type="entry name" value="1,4-ALPHA-GLUCAN-BRANCHING ENZYME"/>
    <property type="match status" value="1"/>
</dbReference>
<feature type="active site" description="Nucleophile" evidence="10 11">
    <location>
        <position position="338"/>
    </location>
</feature>